<dbReference type="RefSeq" id="WP_194119266.1">
    <property type="nucleotide sequence ID" value="NZ_JACYGY010000001.1"/>
</dbReference>
<evidence type="ECO:0000256" key="4">
    <source>
        <dbReference type="ARBA" id="ARBA00022801"/>
    </source>
</evidence>
<evidence type="ECO:0000313" key="7">
    <source>
        <dbReference type="EMBL" id="MBE9460974.1"/>
    </source>
</evidence>
<dbReference type="InterPro" id="IPR002716">
    <property type="entry name" value="PIN_dom"/>
</dbReference>
<name>A0ABR9W731_9BACT</name>
<dbReference type="Gene3D" id="3.40.50.1010">
    <property type="entry name" value="5'-nuclease"/>
    <property type="match status" value="1"/>
</dbReference>
<evidence type="ECO:0000313" key="8">
    <source>
        <dbReference type="Proteomes" id="UP000634134"/>
    </source>
</evidence>
<evidence type="ECO:0000256" key="2">
    <source>
        <dbReference type="ARBA" id="ARBA00022722"/>
    </source>
</evidence>
<evidence type="ECO:0000256" key="1">
    <source>
        <dbReference type="ARBA" id="ARBA00022649"/>
    </source>
</evidence>
<accession>A0ABR9W731</accession>
<gene>
    <name evidence="7" type="ORF">IEE83_03680</name>
</gene>
<keyword evidence="2" id="KW-0540">Nuclease</keyword>
<keyword evidence="8" id="KW-1185">Reference proteome</keyword>
<dbReference type="InterPro" id="IPR029060">
    <property type="entry name" value="PIN-like_dom_sf"/>
</dbReference>
<dbReference type="InterPro" id="IPR051749">
    <property type="entry name" value="PINc/VapC_TA_RNase"/>
</dbReference>
<dbReference type="EMBL" id="JACYGY010000001">
    <property type="protein sequence ID" value="MBE9460974.1"/>
    <property type="molecule type" value="Genomic_DNA"/>
</dbReference>
<keyword evidence="5" id="KW-0460">Magnesium</keyword>
<evidence type="ECO:0000256" key="5">
    <source>
        <dbReference type="ARBA" id="ARBA00022842"/>
    </source>
</evidence>
<dbReference type="PANTHER" id="PTHR42740:SF1">
    <property type="entry name" value="RIBONUCLEASE VAPC3"/>
    <property type="match status" value="1"/>
</dbReference>
<reference evidence="8" key="1">
    <citation type="submission" date="2023-07" db="EMBL/GenBank/DDBJ databases">
        <title>Dyadobacter sp. nov 'subterranea' isolated from contaminted grondwater.</title>
        <authorList>
            <person name="Szabo I."/>
            <person name="Al-Omari J."/>
            <person name="Szerdahelyi S.G."/>
            <person name="Rado J."/>
        </authorList>
    </citation>
    <scope>NUCLEOTIDE SEQUENCE [LARGE SCALE GENOMIC DNA]</scope>
    <source>
        <strain evidence="8">UP-52</strain>
    </source>
</reference>
<organism evidence="7 8">
    <name type="scientific">Dyadobacter subterraneus</name>
    <dbReference type="NCBI Taxonomy" id="2773304"/>
    <lineage>
        <taxon>Bacteria</taxon>
        <taxon>Pseudomonadati</taxon>
        <taxon>Bacteroidota</taxon>
        <taxon>Cytophagia</taxon>
        <taxon>Cytophagales</taxon>
        <taxon>Spirosomataceae</taxon>
        <taxon>Dyadobacter</taxon>
    </lineage>
</organism>
<proteinExistence type="predicted"/>
<dbReference type="CDD" id="cd18764">
    <property type="entry name" value="PIN_MtVapC3-like"/>
    <property type="match status" value="1"/>
</dbReference>
<evidence type="ECO:0000259" key="6">
    <source>
        <dbReference type="Pfam" id="PF01850"/>
    </source>
</evidence>
<comment type="caution">
    <text evidence="7">The sequence shown here is derived from an EMBL/GenBank/DDBJ whole genome shotgun (WGS) entry which is preliminary data.</text>
</comment>
<protein>
    <submittedName>
        <fullName evidence="7">PIN domain nuclease</fullName>
    </submittedName>
</protein>
<dbReference type="Pfam" id="PF01850">
    <property type="entry name" value="PIN"/>
    <property type="match status" value="1"/>
</dbReference>
<keyword evidence="3" id="KW-0479">Metal-binding</keyword>
<keyword evidence="1" id="KW-1277">Toxin-antitoxin system</keyword>
<evidence type="ECO:0000256" key="3">
    <source>
        <dbReference type="ARBA" id="ARBA00022723"/>
    </source>
</evidence>
<dbReference type="PANTHER" id="PTHR42740">
    <property type="entry name" value="RIBONUCLEASE VAPC3"/>
    <property type="match status" value="1"/>
</dbReference>
<sequence length="134" mass="15612">MTYRLFDTSVWIDFRNGIKSGQTDLLTESIKANKVCSCPVIIQEFLQGIKIDRDFYQYEEDFKGLNSLILDPYFAATSAAQLYRSIRKLGITIRKPNDCLIAFYAIHFNLELCHNDIDFDRIAENTSLKIWKPF</sequence>
<keyword evidence="4" id="KW-0378">Hydrolase</keyword>
<dbReference type="Proteomes" id="UP000634134">
    <property type="component" value="Unassembled WGS sequence"/>
</dbReference>
<dbReference type="SUPFAM" id="SSF88723">
    <property type="entry name" value="PIN domain-like"/>
    <property type="match status" value="1"/>
</dbReference>
<feature type="domain" description="PIN" evidence="6">
    <location>
        <begin position="5"/>
        <end position="124"/>
    </location>
</feature>